<evidence type="ECO:0000256" key="1">
    <source>
        <dbReference type="SAM" id="MobiDB-lite"/>
    </source>
</evidence>
<organism evidence="2 3">
    <name type="scientific">Leucocoprinus birnbaumii</name>
    <dbReference type="NCBI Taxonomy" id="56174"/>
    <lineage>
        <taxon>Eukaryota</taxon>
        <taxon>Fungi</taxon>
        <taxon>Dikarya</taxon>
        <taxon>Basidiomycota</taxon>
        <taxon>Agaricomycotina</taxon>
        <taxon>Agaricomycetes</taxon>
        <taxon>Agaricomycetidae</taxon>
        <taxon>Agaricales</taxon>
        <taxon>Agaricineae</taxon>
        <taxon>Agaricaceae</taxon>
        <taxon>Leucocoprinus</taxon>
    </lineage>
</organism>
<reference evidence="2" key="1">
    <citation type="submission" date="2022-07" db="EMBL/GenBank/DDBJ databases">
        <title>Genome Sequence of Leucocoprinus birnbaumii.</title>
        <authorList>
            <person name="Buettner E."/>
        </authorList>
    </citation>
    <scope>NUCLEOTIDE SEQUENCE</scope>
    <source>
        <strain evidence="2">VT141</strain>
    </source>
</reference>
<sequence length="507" mass="56388">MFDDSRNVTLCLGRALDKILEHSPSVPSLVVSNLQEIAIFFPHKPEKQSSGPGAFERIRCTQLPLALRALVTAYLNKSLPFGKFLVIPNIHGEYDRTIISPKGPPQNQGPGSLPTDDHVFETCKRYSNFDLTTLIRDRLRAMQFFRWKEHILKHKSKLIARPDDLLTTTANDSGLQPVPSLRPLFAFDPSELPADTTMHIQETQRDCPLAISGLADLLAQSKCFSVKVQGVIAEGTEWSICTVYRCTLTSVDGEPVSSPPLCLKLFDDCFQPLDTPTSKDIEDDLDLVGWFDQLVHAEAFASNEAAAYEKLDAVQGSIIPRYYGVHKFIMSDGLALHGILMEYIDGQSLNSVAMDRISSEKLIKLVKSCHHAARVLDLADINQRDWHAGQILLYTNPTTNVTHAVLIDFAATTQSWKIGDLNFTGNYSEVLRALLRRCAESGGNRRTVWEHFGEPDDWDAVQTGFRDDTGAGSWDVHAPDLFPYILSPRSNPPEQASNVRISLGSSL</sequence>
<dbReference type="SUPFAM" id="SSF56112">
    <property type="entry name" value="Protein kinase-like (PK-like)"/>
    <property type="match status" value="1"/>
</dbReference>
<protein>
    <recommendedName>
        <fullName evidence="4">Protein kinase domain-containing protein</fullName>
    </recommendedName>
</protein>
<proteinExistence type="predicted"/>
<dbReference type="Proteomes" id="UP001213000">
    <property type="component" value="Unassembled WGS sequence"/>
</dbReference>
<evidence type="ECO:0000313" key="3">
    <source>
        <dbReference type="Proteomes" id="UP001213000"/>
    </source>
</evidence>
<keyword evidence="3" id="KW-1185">Reference proteome</keyword>
<dbReference type="InterPro" id="IPR011009">
    <property type="entry name" value="Kinase-like_dom_sf"/>
</dbReference>
<feature type="region of interest" description="Disordered" evidence="1">
    <location>
        <begin position="487"/>
        <end position="507"/>
    </location>
</feature>
<evidence type="ECO:0000313" key="2">
    <source>
        <dbReference type="EMBL" id="KAJ3571362.1"/>
    </source>
</evidence>
<evidence type="ECO:0008006" key="4">
    <source>
        <dbReference type="Google" id="ProtNLM"/>
    </source>
</evidence>
<dbReference type="AlphaFoldDB" id="A0AAD5YSH1"/>
<gene>
    <name evidence="2" type="ORF">NP233_g3805</name>
</gene>
<feature type="compositionally biased region" description="Polar residues" evidence="1">
    <location>
        <begin position="488"/>
        <end position="507"/>
    </location>
</feature>
<dbReference type="EMBL" id="JANIEX010000189">
    <property type="protein sequence ID" value="KAJ3571362.1"/>
    <property type="molecule type" value="Genomic_DNA"/>
</dbReference>
<accession>A0AAD5YSH1</accession>
<name>A0AAD5YSH1_9AGAR</name>
<comment type="caution">
    <text evidence="2">The sequence shown here is derived from an EMBL/GenBank/DDBJ whole genome shotgun (WGS) entry which is preliminary data.</text>
</comment>